<dbReference type="PANTHER" id="PTHR23108">
    <property type="entry name" value="METHYLTRANSFERASE-RELATED"/>
    <property type="match status" value="1"/>
</dbReference>
<dbReference type="InterPro" id="IPR029063">
    <property type="entry name" value="SAM-dependent_MTases_sf"/>
</dbReference>
<evidence type="ECO:0000313" key="1">
    <source>
        <dbReference type="Proteomes" id="UP000695022"/>
    </source>
</evidence>
<dbReference type="PANTHER" id="PTHR23108:SF0">
    <property type="entry name" value="METHYLTRANSFERASE-LIKE PROTEIN 22"/>
    <property type="match status" value="1"/>
</dbReference>
<name>A0ABM1F4Q3_PRICU</name>
<reference evidence="2" key="1">
    <citation type="submission" date="2025-08" db="UniProtKB">
        <authorList>
            <consortium name="RefSeq"/>
        </authorList>
    </citation>
    <scope>IDENTIFICATION</scope>
</reference>
<dbReference type="InterPro" id="IPR019410">
    <property type="entry name" value="Methyltransf_16"/>
</dbReference>
<proteinExistence type="predicted"/>
<evidence type="ECO:0000313" key="2">
    <source>
        <dbReference type="RefSeq" id="XP_014679424.1"/>
    </source>
</evidence>
<organism evidence="1 2">
    <name type="scientific">Priapulus caudatus</name>
    <name type="common">Priapulid worm</name>
    <dbReference type="NCBI Taxonomy" id="37621"/>
    <lineage>
        <taxon>Eukaryota</taxon>
        <taxon>Metazoa</taxon>
        <taxon>Ecdysozoa</taxon>
        <taxon>Scalidophora</taxon>
        <taxon>Priapulida</taxon>
        <taxon>Priapulimorpha</taxon>
        <taxon>Priapulimorphida</taxon>
        <taxon>Priapulidae</taxon>
        <taxon>Priapulus</taxon>
    </lineage>
</organism>
<dbReference type="Proteomes" id="UP000695022">
    <property type="component" value="Unplaced"/>
</dbReference>
<dbReference type="Gene3D" id="3.40.50.150">
    <property type="entry name" value="Vaccinia Virus protein VP39"/>
    <property type="match status" value="1"/>
</dbReference>
<keyword evidence="1" id="KW-1185">Reference proteome</keyword>
<accession>A0ABM1F4Q3</accession>
<dbReference type="SUPFAM" id="SSF53335">
    <property type="entry name" value="S-adenosyl-L-methionine-dependent methyltransferases"/>
    <property type="match status" value="1"/>
</dbReference>
<dbReference type="GeneID" id="106819294"/>
<dbReference type="Pfam" id="PF10294">
    <property type="entry name" value="Methyltransf_16"/>
    <property type="match status" value="1"/>
</dbReference>
<protein>
    <submittedName>
        <fullName evidence="2">Methyltransferase-like protein 22 isoform X1</fullName>
    </submittedName>
</protein>
<gene>
    <name evidence="2" type="primary">LOC106819294</name>
</gene>
<dbReference type="InterPro" id="IPR038899">
    <property type="entry name" value="METTL22"/>
</dbReference>
<sequence>MSCDEASNFDDESEVLSDVHIFTANEPFAACSSSACTEKGMLSSFHYSRPVLCNYGSETHSERMPSLEAEVDEDGDFIVVRKDQQTTNRKKGYVVIEHSMATPLQHVGLQVWRGALLLADYVMAKPDMFAGRVAIELGAGTGLVSIVLAMVAKMVFCTDTGEEVLRLCQRNIVRNSQLVPQENRVAVKELNWQEEVASKAAESAEVGPFFWSREEIAQLYRADVILAADVVYDDDLTDAFFKTAYDLMSCLPSKTVLISVEKRLNFTLSNLEVGSPAYQHFQTCLEELSHYATDTVSFSVDQVPTDFPQIFSYDRVKFLELWKVTSHHRAEGACK</sequence>
<dbReference type="RefSeq" id="XP_014679424.1">
    <property type="nucleotide sequence ID" value="XM_014823938.1"/>
</dbReference>